<organism evidence="6 7">
    <name type="scientific">Penaeus vannamei</name>
    <name type="common">Whiteleg shrimp</name>
    <name type="synonym">Litopenaeus vannamei</name>
    <dbReference type="NCBI Taxonomy" id="6689"/>
    <lineage>
        <taxon>Eukaryota</taxon>
        <taxon>Metazoa</taxon>
        <taxon>Ecdysozoa</taxon>
        <taxon>Arthropoda</taxon>
        <taxon>Crustacea</taxon>
        <taxon>Multicrustacea</taxon>
        <taxon>Malacostraca</taxon>
        <taxon>Eumalacostraca</taxon>
        <taxon>Eucarida</taxon>
        <taxon>Decapoda</taxon>
        <taxon>Dendrobranchiata</taxon>
        <taxon>Penaeoidea</taxon>
        <taxon>Penaeidae</taxon>
        <taxon>Penaeus</taxon>
    </lineage>
</organism>
<feature type="transmembrane region" description="Helical" evidence="5">
    <location>
        <begin position="97"/>
        <end position="118"/>
    </location>
</feature>
<feature type="transmembrane region" description="Helical" evidence="5">
    <location>
        <begin position="278"/>
        <end position="300"/>
    </location>
</feature>
<dbReference type="PANTHER" id="PTHR11662:SF399">
    <property type="entry name" value="FI19708P1-RELATED"/>
    <property type="match status" value="1"/>
</dbReference>
<dbReference type="EMBL" id="QCYY01000544">
    <property type="protein sequence ID" value="ROT84415.1"/>
    <property type="molecule type" value="Genomic_DNA"/>
</dbReference>
<sequence length="525" mass="56187">MNEMIAYRAGVGGVLAASVGVTGILGLVTHPVSLGGPWALLALRVVQGAAQGLSFPAILRILEDIPESSRNVASLVTFLGPYLGTCLGVGLGSLEDWYTATYALGSVALVLLLPCLLLPPVEANVHQNLAWRRVLKSRAVWACLGVHVANTWVMHSLLVGVPFCLTYYLQQPCYRGWSAVAVVGAVAVICRPLEFLSPRLADKGPLSGLDRRRAPVLAGSLLVVTAVILMATIGLDSAGVLVGVAAGCAGVGVGLVRVGNRLNLEDLAPLQLWRLVHIFNLTGILTAAVVPVVLTAFAQAGKSGWMAVWLVPLTLVVPAALLHLFCLSSNAQSWDQPVTGYDGPAARPVRVSTISVAGWKAWVGVIANGHGPPKEIRRSLRSRQSFKSAKSALTYKTAMSRPRARSLSCRTVDDDLEADLKSVIEEASVECRSIAMESEVECRSVASTVFKSDCDDMFSAIEGTVGDVQRRDLPHALYNGTSLDRTTAWLSYHYCVDMPQRSMSVPGFPTKEETRRKNVVFALAW</sequence>
<keyword evidence="4 5" id="KW-0472">Membrane</keyword>
<dbReference type="SUPFAM" id="SSF103473">
    <property type="entry name" value="MFS general substrate transporter"/>
    <property type="match status" value="1"/>
</dbReference>
<feature type="transmembrane region" description="Helical" evidence="5">
    <location>
        <begin position="174"/>
        <end position="193"/>
    </location>
</feature>
<evidence type="ECO:0000256" key="2">
    <source>
        <dbReference type="ARBA" id="ARBA00022692"/>
    </source>
</evidence>
<name>A0A423U6W8_PENVA</name>
<gene>
    <name evidence="6" type="ORF">C7M84_022389</name>
</gene>
<feature type="transmembrane region" description="Helical" evidence="5">
    <location>
        <begin position="38"/>
        <end position="59"/>
    </location>
</feature>
<dbReference type="PANTHER" id="PTHR11662">
    <property type="entry name" value="SOLUTE CARRIER FAMILY 17"/>
    <property type="match status" value="1"/>
</dbReference>
<feature type="transmembrane region" description="Helical" evidence="5">
    <location>
        <begin position="12"/>
        <end position="32"/>
    </location>
</feature>
<dbReference type="GO" id="GO:0016020">
    <property type="term" value="C:membrane"/>
    <property type="evidence" value="ECO:0007669"/>
    <property type="project" value="UniProtKB-SubCell"/>
</dbReference>
<comment type="caution">
    <text evidence="6">The sequence shown here is derived from an EMBL/GenBank/DDBJ whole genome shotgun (WGS) entry which is preliminary data.</text>
</comment>
<feature type="transmembrane region" description="Helical" evidence="5">
    <location>
        <begin position="214"/>
        <end position="233"/>
    </location>
</feature>
<evidence type="ECO:0000256" key="3">
    <source>
        <dbReference type="ARBA" id="ARBA00022989"/>
    </source>
</evidence>
<evidence type="ECO:0008006" key="8">
    <source>
        <dbReference type="Google" id="ProtNLM"/>
    </source>
</evidence>
<evidence type="ECO:0000256" key="5">
    <source>
        <dbReference type="SAM" id="Phobius"/>
    </source>
</evidence>
<evidence type="ECO:0000313" key="7">
    <source>
        <dbReference type="Proteomes" id="UP000283509"/>
    </source>
</evidence>
<evidence type="ECO:0000256" key="1">
    <source>
        <dbReference type="ARBA" id="ARBA00004141"/>
    </source>
</evidence>
<evidence type="ECO:0000256" key="4">
    <source>
        <dbReference type="ARBA" id="ARBA00023136"/>
    </source>
</evidence>
<keyword evidence="2 5" id="KW-0812">Transmembrane</keyword>
<protein>
    <recommendedName>
        <fullName evidence="8">Major facilitator superfamily (MFS) profile domain-containing protein</fullName>
    </recommendedName>
</protein>
<reference evidence="6 7" key="2">
    <citation type="submission" date="2019-01" db="EMBL/GenBank/DDBJ databases">
        <title>The decoding of complex shrimp genome reveals the adaptation for benthos swimmer, frequently molting mechanism and breeding impact on genome.</title>
        <authorList>
            <person name="Sun Y."/>
            <person name="Gao Y."/>
            <person name="Yu Y."/>
        </authorList>
    </citation>
    <scope>NUCLEOTIDE SEQUENCE [LARGE SCALE GENOMIC DNA]</scope>
    <source>
        <tissue evidence="6">Muscle</tissue>
    </source>
</reference>
<accession>A0A423U6W8</accession>
<feature type="transmembrane region" description="Helical" evidence="5">
    <location>
        <begin position="306"/>
        <end position="327"/>
    </location>
</feature>
<feature type="transmembrane region" description="Helical" evidence="5">
    <location>
        <begin position="71"/>
        <end position="91"/>
    </location>
</feature>
<reference evidence="6 7" key="1">
    <citation type="submission" date="2018-04" db="EMBL/GenBank/DDBJ databases">
        <authorList>
            <person name="Zhang X."/>
            <person name="Yuan J."/>
            <person name="Li F."/>
            <person name="Xiang J."/>
        </authorList>
    </citation>
    <scope>NUCLEOTIDE SEQUENCE [LARGE SCALE GENOMIC DNA]</scope>
    <source>
        <tissue evidence="6">Muscle</tissue>
    </source>
</reference>
<dbReference type="InterPro" id="IPR050382">
    <property type="entry name" value="MFS_Na/Anion_cotransporter"/>
</dbReference>
<proteinExistence type="predicted"/>
<evidence type="ECO:0000313" key="6">
    <source>
        <dbReference type="EMBL" id="ROT84415.1"/>
    </source>
</evidence>
<dbReference type="InterPro" id="IPR036259">
    <property type="entry name" value="MFS_trans_sf"/>
</dbReference>
<comment type="subcellular location">
    <subcellularLocation>
        <location evidence="1">Membrane</location>
        <topology evidence="1">Multi-pass membrane protein</topology>
    </subcellularLocation>
</comment>
<dbReference type="Proteomes" id="UP000283509">
    <property type="component" value="Unassembled WGS sequence"/>
</dbReference>
<feature type="transmembrane region" description="Helical" evidence="5">
    <location>
        <begin position="139"/>
        <end position="168"/>
    </location>
</feature>
<dbReference type="InterPro" id="IPR011701">
    <property type="entry name" value="MFS"/>
</dbReference>
<feature type="transmembrane region" description="Helical" evidence="5">
    <location>
        <begin position="239"/>
        <end position="258"/>
    </location>
</feature>
<dbReference type="AlphaFoldDB" id="A0A423U6W8"/>
<dbReference type="GO" id="GO:0022857">
    <property type="term" value="F:transmembrane transporter activity"/>
    <property type="evidence" value="ECO:0007669"/>
    <property type="project" value="InterPro"/>
</dbReference>
<keyword evidence="7" id="KW-1185">Reference proteome</keyword>
<dbReference type="Pfam" id="PF07690">
    <property type="entry name" value="MFS_1"/>
    <property type="match status" value="1"/>
</dbReference>
<dbReference type="Gene3D" id="1.20.1250.20">
    <property type="entry name" value="MFS general substrate transporter like domains"/>
    <property type="match status" value="1"/>
</dbReference>
<dbReference type="OrthoDB" id="6381144at2759"/>
<dbReference type="STRING" id="6689.A0A423U6W8"/>
<keyword evidence="3 5" id="KW-1133">Transmembrane helix</keyword>